<evidence type="ECO:0000256" key="4">
    <source>
        <dbReference type="ARBA" id="ARBA00022777"/>
    </source>
</evidence>
<dbReference type="InterPro" id="IPR000719">
    <property type="entry name" value="Prot_kinase_dom"/>
</dbReference>
<keyword evidence="5 6" id="KW-0067">ATP-binding</keyword>
<feature type="compositionally biased region" description="Polar residues" evidence="8">
    <location>
        <begin position="387"/>
        <end position="399"/>
    </location>
</feature>
<feature type="compositionally biased region" description="Polar residues" evidence="8">
    <location>
        <begin position="354"/>
        <end position="367"/>
    </location>
</feature>
<sequence length="434" mass="49411">MENLFPPTIGEYSFAGILGHGTFSIVALAVKTKTNEYYACKIVPKLIISANSLEERFENEIRIHQQLHHIGVVQIVDLHKDDRNYYIFMEYCPNGDFFQFIIENNTLSEPLASYCMVQILEALKYLHNLGIAHRDMKPENILIDANGHLKISDFGLSRYVGNGGLVSTPCGSPCYASPECLSGYPYDGKTNDIWSCGVILYASLTGSMPWTKRNQKQLFDQIRHGDYKVPETFSPECQSLIKRFLTVDLTARITIDQALQHPFLKNVEKSMNNQVNLFPLISIKKVDDFLGYSDDNEIVSKNELFRSESSAEDGFNKVLKQIDSVDIRHNFHKSNQNQSKQTNQSKIDHKIKQRSSSTNHKNIYKQKNTIDKLNAEPQRGDIRYTRKPTNVLTSQSLQGSLRPLPMPKNTKKSLSVMKPGILHQHPYIVKPSLI</sequence>
<gene>
    <name evidence="10" type="ORF">M9Y10_037427</name>
</gene>
<dbReference type="PANTHER" id="PTHR24346:SF82">
    <property type="entry name" value="KP78A-RELATED"/>
    <property type="match status" value="1"/>
</dbReference>
<evidence type="ECO:0000256" key="7">
    <source>
        <dbReference type="RuleBase" id="RU000304"/>
    </source>
</evidence>
<dbReference type="SUPFAM" id="SSF56112">
    <property type="entry name" value="Protein kinase-like (PK-like)"/>
    <property type="match status" value="1"/>
</dbReference>
<keyword evidence="11" id="KW-1185">Reference proteome</keyword>
<dbReference type="PANTHER" id="PTHR24346">
    <property type="entry name" value="MAP/MICROTUBULE AFFINITY-REGULATING KINASE"/>
    <property type="match status" value="1"/>
</dbReference>
<evidence type="ECO:0000256" key="6">
    <source>
        <dbReference type="PROSITE-ProRule" id="PRU10141"/>
    </source>
</evidence>
<accession>A0ABR2GTB6</accession>
<protein>
    <recommendedName>
        <fullName evidence="9">Protein kinase domain-containing protein</fullName>
    </recommendedName>
</protein>
<keyword evidence="1 7" id="KW-0723">Serine/threonine-protein kinase</keyword>
<dbReference type="InterPro" id="IPR008271">
    <property type="entry name" value="Ser/Thr_kinase_AS"/>
</dbReference>
<dbReference type="PROSITE" id="PS00108">
    <property type="entry name" value="PROTEIN_KINASE_ST"/>
    <property type="match status" value="1"/>
</dbReference>
<dbReference type="PROSITE" id="PS50011">
    <property type="entry name" value="PROTEIN_KINASE_DOM"/>
    <property type="match status" value="1"/>
</dbReference>
<evidence type="ECO:0000256" key="8">
    <source>
        <dbReference type="SAM" id="MobiDB-lite"/>
    </source>
</evidence>
<dbReference type="CDD" id="cd14003">
    <property type="entry name" value="STKc_AMPK-like"/>
    <property type="match status" value="1"/>
</dbReference>
<keyword evidence="2" id="KW-0808">Transferase</keyword>
<evidence type="ECO:0000313" key="10">
    <source>
        <dbReference type="EMBL" id="KAK8836901.1"/>
    </source>
</evidence>
<dbReference type="EMBL" id="JAPFFF010000063">
    <property type="protein sequence ID" value="KAK8836901.1"/>
    <property type="molecule type" value="Genomic_DNA"/>
</dbReference>
<evidence type="ECO:0000256" key="5">
    <source>
        <dbReference type="ARBA" id="ARBA00022840"/>
    </source>
</evidence>
<feature type="binding site" evidence="6">
    <location>
        <position position="41"/>
    </location>
    <ligand>
        <name>ATP</name>
        <dbReference type="ChEBI" id="CHEBI:30616"/>
    </ligand>
</feature>
<dbReference type="Proteomes" id="UP001470230">
    <property type="component" value="Unassembled WGS sequence"/>
</dbReference>
<evidence type="ECO:0000256" key="3">
    <source>
        <dbReference type="ARBA" id="ARBA00022741"/>
    </source>
</evidence>
<comment type="caution">
    <text evidence="10">The sequence shown here is derived from an EMBL/GenBank/DDBJ whole genome shotgun (WGS) entry which is preliminary data.</text>
</comment>
<organism evidence="10 11">
    <name type="scientific">Tritrichomonas musculus</name>
    <dbReference type="NCBI Taxonomy" id="1915356"/>
    <lineage>
        <taxon>Eukaryota</taxon>
        <taxon>Metamonada</taxon>
        <taxon>Parabasalia</taxon>
        <taxon>Tritrichomonadida</taxon>
        <taxon>Tritrichomonadidae</taxon>
        <taxon>Tritrichomonas</taxon>
    </lineage>
</organism>
<comment type="similarity">
    <text evidence="7">Belongs to the protein kinase superfamily.</text>
</comment>
<feature type="compositionally biased region" description="Low complexity" evidence="8">
    <location>
        <begin position="333"/>
        <end position="345"/>
    </location>
</feature>
<evidence type="ECO:0000313" key="11">
    <source>
        <dbReference type="Proteomes" id="UP001470230"/>
    </source>
</evidence>
<feature type="domain" description="Protein kinase" evidence="9">
    <location>
        <begin position="12"/>
        <end position="264"/>
    </location>
</feature>
<evidence type="ECO:0000256" key="2">
    <source>
        <dbReference type="ARBA" id="ARBA00022679"/>
    </source>
</evidence>
<evidence type="ECO:0000256" key="1">
    <source>
        <dbReference type="ARBA" id="ARBA00022527"/>
    </source>
</evidence>
<evidence type="ECO:0000259" key="9">
    <source>
        <dbReference type="PROSITE" id="PS50011"/>
    </source>
</evidence>
<keyword evidence="3 6" id="KW-0547">Nucleotide-binding</keyword>
<dbReference type="InterPro" id="IPR017441">
    <property type="entry name" value="Protein_kinase_ATP_BS"/>
</dbReference>
<dbReference type="InterPro" id="IPR011009">
    <property type="entry name" value="Kinase-like_dom_sf"/>
</dbReference>
<reference evidence="10 11" key="1">
    <citation type="submission" date="2024-04" db="EMBL/GenBank/DDBJ databases">
        <title>Tritrichomonas musculus Genome.</title>
        <authorList>
            <person name="Alves-Ferreira E."/>
            <person name="Grigg M."/>
            <person name="Lorenzi H."/>
            <person name="Galac M."/>
        </authorList>
    </citation>
    <scope>NUCLEOTIDE SEQUENCE [LARGE SCALE GENOMIC DNA]</scope>
    <source>
        <strain evidence="10 11">EAF2021</strain>
    </source>
</reference>
<dbReference type="SMART" id="SM00220">
    <property type="entry name" value="S_TKc"/>
    <property type="match status" value="1"/>
</dbReference>
<name>A0ABR2GTB6_9EUKA</name>
<feature type="region of interest" description="Disordered" evidence="8">
    <location>
        <begin position="331"/>
        <end position="406"/>
    </location>
</feature>
<dbReference type="PROSITE" id="PS00107">
    <property type="entry name" value="PROTEIN_KINASE_ATP"/>
    <property type="match status" value="1"/>
</dbReference>
<feature type="compositionally biased region" description="Basic and acidic residues" evidence="8">
    <location>
        <begin position="368"/>
        <end position="384"/>
    </location>
</feature>
<dbReference type="Gene3D" id="1.10.510.10">
    <property type="entry name" value="Transferase(Phosphotransferase) domain 1"/>
    <property type="match status" value="1"/>
</dbReference>
<keyword evidence="4" id="KW-0418">Kinase</keyword>
<proteinExistence type="inferred from homology"/>
<dbReference type="Pfam" id="PF00069">
    <property type="entry name" value="Pkinase"/>
    <property type="match status" value="1"/>
</dbReference>